<organism evidence="2">
    <name type="scientific">uncultured Caudovirales phage</name>
    <dbReference type="NCBI Taxonomy" id="2100421"/>
    <lineage>
        <taxon>Viruses</taxon>
        <taxon>Duplodnaviria</taxon>
        <taxon>Heunggongvirae</taxon>
        <taxon>Uroviricota</taxon>
        <taxon>Caudoviricetes</taxon>
        <taxon>Peduoviridae</taxon>
        <taxon>Maltschvirus</taxon>
        <taxon>Maltschvirus maltsch</taxon>
    </lineage>
</organism>
<accession>A0A6J5N4Y7</accession>
<name>A0A6J5N4Y7_9CAUD</name>
<sequence length="68" mass="8268">MEYLIAENDKRISVHEQVCEQRYKRIEEAFERGSKRMARIEYMLYAIMVFTFFGKDTFMELLHVVVVK</sequence>
<evidence type="ECO:0000313" key="2">
    <source>
        <dbReference type="EMBL" id="CAB4152343.1"/>
    </source>
</evidence>
<keyword evidence="1" id="KW-1133">Transmembrane helix</keyword>
<protein>
    <submittedName>
        <fullName evidence="2">Uncharacterized protein</fullName>
    </submittedName>
</protein>
<feature type="transmembrane region" description="Helical" evidence="1">
    <location>
        <begin position="42"/>
        <end position="66"/>
    </location>
</feature>
<proteinExistence type="predicted"/>
<dbReference type="EMBL" id="LR796576">
    <property type="protein sequence ID" value="CAB4152343.1"/>
    <property type="molecule type" value="Genomic_DNA"/>
</dbReference>
<reference evidence="2" key="1">
    <citation type="submission" date="2020-04" db="EMBL/GenBank/DDBJ databases">
        <authorList>
            <person name="Chiriac C."/>
            <person name="Salcher M."/>
            <person name="Ghai R."/>
            <person name="Kavagutti S V."/>
        </authorList>
    </citation>
    <scope>NUCLEOTIDE SEQUENCE</scope>
</reference>
<keyword evidence="1" id="KW-0812">Transmembrane</keyword>
<evidence type="ECO:0000256" key="1">
    <source>
        <dbReference type="SAM" id="Phobius"/>
    </source>
</evidence>
<keyword evidence="1" id="KW-0472">Membrane</keyword>
<gene>
    <name evidence="2" type="ORF">UFOVP620_11</name>
</gene>